<keyword evidence="4 7" id="KW-0067">ATP-binding</keyword>
<dbReference type="EMBL" id="FOZK01000001">
    <property type="protein sequence ID" value="SFR92741.1"/>
    <property type="molecule type" value="Genomic_DNA"/>
</dbReference>
<dbReference type="InterPro" id="IPR027417">
    <property type="entry name" value="P-loop_NTPase"/>
</dbReference>
<keyword evidence="8" id="KW-1185">Reference proteome</keyword>
<dbReference type="Pfam" id="PF00005">
    <property type="entry name" value="ABC_tran"/>
    <property type="match status" value="1"/>
</dbReference>
<name>A0A1I6KNI0_9EURY</name>
<gene>
    <name evidence="7" type="ORF">SAMN05216559_1139</name>
</gene>
<dbReference type="PROSITE" id="PS00211">
    <property type="entry name" value="ABC_TRANSPORTER_1"/>
    <property type="match status" value="1"/>
</dbReference>
<dbReference type="PANTHER" id="PTHR43776:SF7">
    <property type="entry name" value="D,D-DIPEPTIDE TRANSPORT ATP-BINDING PROTEIN DDPF-RELATED"/>
    <property type="match status" value="1"/>
</dbReference>
<evidence type="ECO:0000256" key="4">
    <source>
        <dbReference type="ARBA" id="ARBA00022840"/>
    </source>
</evidence>
<dbReference type="PROSITE" id="PS50893">
    <property type="entry name" value="ABC_TRANSPORTER_2"/>
    <property type="match status" value="1"/>
</dbReference>
<dbReference type="Pfam" id="PF08352">
    <property type="entry name" value="oligo_HPY"/>
    <property type="match status" value="1"/>
</dbReference>
<dbReference type="InterPro" id="IPR003593">
    <property type="entry name" value="AAA+_ATPase"/>
</dbReference>
<evidence type="ECO:0000313" key="7">
    <source>
        <dbReference type="EMBL" id="SFR92741.1"/>
    </source>
</evidence>
<dbReference type="PANTHER" id="PTHR43776">
    <property type="entry name" value="TRANSPORT ATP-BINDING PROTEIN"/>
    <property type="match status" value="1"/>
</dbReference>
<dbReference type="GO" id="GO:0016887">
    <property type="term" value="F:ATP hydrolysis activity"/>
    <property type="evidence" value="ECO:0007669"/>
    <property type="project" value="InterPro"/>
</dbReference>
<evidence type="ECO:0000256" key="3">
    <source>
        <dbReference type="ARBA" id="ARBA00022741"/>
    </source>
</evidence>
<proteinExistence type="inferred from homology"/>
<dbReference type="AlphaFoldDB" id="A0A1I6KNI0"/>
<dbReference type="SMART" id="SM00382">
    <property type="entry name" value="AAA"/>
    <property type="match status" value="1"/>
</dbReference>
<dbReference type="InterPro" id="IPR003439">
    <property type="entry name" value="ABC_transporter-like_ATP-bd"/>
</dbReference>
<comment type="similarity">
    <text evidence="1">Belongs to the ABC transporter superfamily.</text>
</comment>
<dbReference type="RefSeq" id="WP_089814692.1">
    <property type="nucleotide sequence ID" value="NZ_FOZK01000001.1"/>
</dbReference>
<sequence length="371" mass="41138">MSSEPPLLELENVEVHFEDKPGLLDFGGETKTVRAVDGVNLTLEERDVLSLVGESGCGKTTLGKTAIGLQRPTGGSVKFRGHDIWEVRDGKSDADITWKDIRTSLQIIHQDPGASLNPNRRILSILSEPLNQVNAELSRSEKRERIYALLERVGMNPAADFAERYPHQLSGGEKQRVALSRALLMNPDVILADEAISALDVSLRVEMMDLMHELQNEFNTSFVFISHDLSNARYFTAHAGGKIGVMYLGELAEIGPAEDMIGDPRHPYTNVLRWATPDLSLRETGDPPMRKIDIPDPVNPPSGCRFHTRCPEAREVCQEETPPDYQAGEQRVACFREDEDHSYWNSPELSDGNLADTGTNTDVGEESGFSD</sequence>
<dbReference type="CDD" id="cd03257">
    <property type="entry name" value="ABC_NikE_OppD_transporters"/>
    <property type="match status" value="1"/>
</dbReference>
<dbReference type="GO" id="GO:0055085">
    <property type="term" value="P:transmembrane transport"/>
    <property type="evidence" value="ECO:0007669"/>
    <property type="project" value="UniProtKB-ARBA"/>
</dbReference>
<evidence type="ECO:0000256" key="1">
    <source>
        <dbReference type="ARBA" id="ARBA00005417"/>
    </source>
</evidence>
<reference evidence="7 8" key="1">
    <citation type="submission" date="2016-10" db="EMBL/GenBank/DDBJ databases">
        <authorList>
            <person name="de Groot N.N."/>
        </authorList>
    </citation>
    <scope>NUCLEOTIDE SEQUENCE [LARGE SCALE GENOMIC DNA]</scope>
    <source>
        <strain evidence="7 8">CGMCC 1.10457</strain>
    </source>
</reference>
<dbReference type="InterPro" id="IPR050319">
    <property type="entry name" value="ABC_transp_ATP-bind"/>
</dbReference>
<evidence type="ECO:0000256" key="5">
    <source>
        <dbReference type="SAM" id="MobiDB-lite"/>
    </source>
</evidence>
<dbReference type="GO" id="GO:0005524">
    <property type="term" value="F:ATP binding"/>
    <property type="evidence" value="ECO:0007669"/>
    <property type="project" value="UniProtKB-KW"/>
</dbReference>
<dbReference type="STRING" id="767519.SAMN05216559_1139"/>
<feature type="region of interest" description="Disordered" evidence="5">
    <location>
        <begin position="342"/>
        <end position="371"/>
    </location>
</feature>
<organism evidence="7 8">
    <name type="scientific">Halomicrobium zhouii</name>
    <dbReference type="NCBI Taxonomy" id="767519"/>
    <lineage>
        <taxon>Archaea</taxon>
        <taxon>Methanobacteriati</taxon>
        <taxon>Methanobacteriota</taxon>
        <taxon>Stenosarchaea group</taxon>
        <taxon>Halobacteria</taxon>
        <taxon>Halobacteriales</taxon>
        <taxon>Haloarculaceae</taxon>
        <taxon>Halomicrobium</taxon>
    </lineage>
</organism>
<dbReference type="SUPFAM" id="SSF52540">
    <property type="entry name" value="P-loop containing nucleoside triphosphate hydrolases"/>
    <property type="match status" value="1"/>
</dbReference>
<evidence type="ECO:0000256" key="2">
    <source>
        <dbReference type="ARBA" id="ARBA00022448"/>
    </source>
</evidence>
<evidence type="ECO:0000313" key="8">
    <source>
        <dbReference type="Proteomes" id="UP000199062"/>
    </source>
</evidence>
<dbReference type="Proteomes" id="UP000199062">
    <property type="component" value="Unassembled WGS sequence"/>
</dbReference>
<dbReference type="NCBIfam" id="TIGR01727">
    <property type="entry name" value="oligo_HPY"/>
    <property type="match status" value="1"/>
</dbReference>
<dbReference type="Gene3D" id="3.40.50.300">
    <property type="entry name" value="P-loop containing nucleotide triphosphate hydrolases"/>
    <property type="match status" value="1"/>
</dbReference>
<feature type="domain" description="ABC transporter" evidence="6">
    <location>
        <begin position="8"/>
        <end position="273"/>
    </location>
</feature>
<protein>
    <submittedName>
        <fullName evidence="7">Peptide/nickel transport system ATP-binding protein</fullName>
    </submittedName>
</protein>
<dbReference type="InterPro" id="IPR013563">
    <property type="entry name" value="Oligopep_ABC_C"/>
</dbReference>
<dbReference type="OrthoDB" id="18209at2157"/>
<dbReference type="InterPro" id="IPR017871">
    <property type="entry name" value="ABC_transporter-like_CS"/>
</dbReference>
<keyword evidence="3" id="KW-0547">Nucleotide-binding</keyword>
<accession>A0A1I6KNI0</accession>
<dbReference type="GO" id="GO:0015833">
    <property type="term" value="P:peptide transport"/>
    <property type="evidence" value="ECO:0007669"/>
    <property type="project" value="InterPro"/>
</dbReference>
<keyword evidence="2" id="KW-0813">Transport</keyword>
<evidence type="ECO:0000259" key="6">
    <source>
        <dbReference type="PROSITE" id="PS50893"/>
    </source>
</evidence>